<comment type="caution">
    <text evidence="1">The sequence shown here is derived from an EMBL/GenBank/DDBJ whole genome shotgun (WGS) entry which is preliminary data.</text>
</comment>
<name>A0A8J2Q501_9HEXA</name>
<dbReference type="Proteomes" id="UP000708208">
    <property type="component" value="Unassembled WGS sequence"/>
</dbReference>
<dbReference type="OrthoDB" id="43654at2759"/>
<protein>
    <recommendedName>
        <fullName evidence="3">SCP domain-containing protein</fullName>
    </recommendedName>
</protein>
<keyword evidence="2" id="KW-1185">Reference proteome</keyword>
<sequence>MHARGGSLTTPTCNCGSNGAETCGISANESPSQRARGAISDPTQLSWFSQYVNPTGPALSWPNPVYDASYAEYTQMIWVDTQMVGCGTSTTQAATLTPPTNPPIQAPQYVFCCCWVRAGNTPSTFSQNVLEDTV</sequence>
<accession>A0A8J2Q501</accession>
<dbReference type="EMBL" id="CAJVCH010570069">
    <property type="protein sequence ID" value="CAG7833971.1"/>
    <property type="molecule type" value="Genomic_DNA"/>
</dbReference>
<organism evidence="1 2">
    <name type="scientific">Allacma fusca</name>
    <dbReference type="NCBI Taxonomy" id="39272"/>
    <lineage>
        <taxon>Eukaryota</taxon>
        <taxon>Metazoa</taxon>
        <taxon>Ecdysozoa</taxon>
        <taxon>Arthropoda</taxon>
        <taxon>Hexapoda</taxon>
        <taxon>Collembola</taxon>
        <taxon>Symphypleona</taxon>
        <taxon>Sminthuridae</taxon>
        <taxon>Allacma</taxon>
    </lineage>
</organism>
<gene>
    <name evidence="1" type="ORF">AFUS01_LOCUS43524</name>
</gene>
<reference evidence="1" key="1">
    <citation type="submission" date="2021-06" db="EMBL/GenBank/DDBJ databases">
        <authorList>
            <person name="Hodson N. C."/>
            <person name="Mongue J. A."/>
            <person name="Jaron S. K."/>
        </authorList>
    </citation>
    <scope>NUCLEOTIDE SEQUENCE</scope>
</reference>
<evidence type="ECO:0000313" key="2">
    <source>
        <dbReference type="Proteomes" id="UP000708208"/>
    </source>
</evidence>
<proteinExistence type="predicted"/>
<evidence type="ECO:0008006" key="3">
    <source>
        <dbReference type="Google" id="ProtNLM"/>
    </source>
</evidence>
<dbReference type="AlphaFoldDB" id="A0A8J2Q501"/>
<evidence type="ECO:0000313" key="1">
    <source>
        <dbReference type="EMBL" id="CAG7833971.1"/>
    </source>
</evidence>